<dbReference type="AlphaFoldDB" id="A0A415JGE3"/>
<protein>
    <recommendedName>
        <fullName evidence="4">DUF3592 domain-containing protein</fullName>
    </recommendedName>
</protein>
<evidence type="ECO:0008006" key="4">
    <source>
        <dbReference type="Google" id="ProtNLM"/>
    </source>
</evidence>
<reference evidence="2 3" key="1">
    <citation type="submission" date="2018-08" db="EMBL/GenBank/DDBJ databases">
        <title>A genome reference for cultivated species of the human gut microbiota.</title>
        <authorList>
            <person name="Zou Y."/>
            <person name="Xue W."/>
            <person name="Luo G."/>
        </authorList>
    </citation>
    <scope>NUCLEOTIDE SEQUENCE [LARGE SCALE GENOMIC DNA]</scope>
    <source>
        <strain evidence="2 3">AF39-11</strain>
    </source>
</reference>
<gene>
    <name evidence="2" type="ORF">DW035_00540</name>
</gene>
<feature type="transmembrane region" description="Helical" evidence="1">
    <location>
        <begin position="7"/>
        <end position="26"/>
    </location>
</feature>
<keyword evidence="1" id="KW-0472">Membrane</keyword>
<comment type="caution">
    <text evidence="2">The sequence shown here is derived from an EMBL/GenBank/DDBJ whole genome shotgun (WGS) entry which is preliminary data.</text>
</comment>
<evidence type="ECO:0000313" key="3">
    <source>
        <dbReference type="Proteomes" id="UP000284916"/>
    </source>
</evidence>
<dbReference type="Proteomes" id="UP000284916">
    <property type="component" value="Unassembled WGS sequence"/>
</dbReference>
<accession>A0A415JGE3</accession>
<dbReference type="RefSeq" id="WP_118440947.1">
    <property type="nucleotide sequence ID" value="NZ_QROD01000001.1"/>
</dbReference>
<name>A0A415JGE3_9BACT</name>
<sequence>MGIKKNIDAYVAIVGVLLCIIITSFIKTCNDNALHKNGKITTAIVERIYTIRYTKHFQYVFSVNGKIFSGDDVYYSKTDSISVGDSLLVIYNISDPSQNQPIWNISYPSDGSVEERKK</sequence>
<proteinExistence type="predicted"/>
<evidence type="ECO:0000256" key="1">
    <source>
        <dbReference type="SAM" id="Phobius"/>
    </source>
</evidence>
<keyword evidence="1" id="KW-1133">Transmembrane helix</keyword>
<evidence type="ECO:0000313" key="2">
    <source>
        <dbReference type="EMBL" id="RHL20151.1"/>
    </source>
</evidence>
<keyword evidence="1" id="KW-0812">Transmembrane</keyword>
<organism evidence="2 3">
    <name type="scientific">Phocaeicola plebeius</name>
    <dbReference type="NCBI Taxonomy" id="310297"/>
    <lineage>
        <taxon>Bacteria</taxon>
        <taxon>Pseudomonadati</taxon>
        <taxon>Bacteroidota</taxon>
        <taxon>Bacteroidia</taxon>
        <taxon>Bacteroidales</taxon>
        <taxon>Bacteroidaceae</taxon>
        <taxon>Phocaeicola</taxon>
    </lineage>
</organism>
<dbReference type="EMBL" id="QROI01000001">
    <property type="protein sequence ID" value="RHL20151.1"/>
    <property type="molecule type" value="Genomic_DNA"/>
</dbReference>